<accession>A0AAW5TM17</accession>
<feature type="transmembrane region" description="Helical" evidence="1">
    <location>
        <begin position="36"/>
        <end position="58"/>
    </location>
</feature>
<protein>
    <submittedName>
        <fullName evidence="2">Uncharacterized protein</fullName>
    </submittedName>
</protein>
<keyword evidence="1" id="KW-1133">Transmembrane helix</keyword>
<dbReference type="RefSeq" id="WP_264653746.1">
    <property type="nucleotide sequence ID" value="NZ_JAOQNN010000001.1"/>
</dbReference>
<reference evidence="2" key="1">
    <citation type="submission" date="2023-08" db="EMBL/GenBank/DDBJ databases">
        <title>Genomic analyses of the natural microbiome of Caenorhabditis elegans.</title>
        <authorList>
            <person name="Samuel B."/>
        </authorList>
    </citation>
    <scope>NUCLEOTIDE SEQUENCE</scope>
    <source>
        <strain evidence="2">BIGb0220</strain>
    </source>
</reference>
<feature type="transmembrane region" description="Helical" evidence="1">
    <location>
        <begin position="12"/>
        <end position="30"/>
    </location>
</feature>
<dbReference type="AlphaFoldDB" id="A0AAW5TM17"/>
<organism evidence="2 3">
    <name type="scientific">Lactococcus lactis</name>
    <dbReference type="NCBI Taxonomy" id="1358"/>
    <lineage>
        <taxon>Bacteria</taxon>
        <taxon>Bacillati</taxon>
        <taxon>Bacillota</taxon>
        <taxon>Bacilli</taxon>
        <taxon>Lactobacillales</taxon>
        <taxon>Streptococcaceae</taxon>
        <taxon>Lactococcus</taxon>
    </lineage>
</organism>
<name>A0AAW5TM17_9LACT</name>
<dbReference type="EMBL" id="JAOQNN010000001">
    <property type="protein sequence ID" value="MCW2280169.1"/>
    <property type="molecule type" value="Genomic_DNA"/>
</dbReference>
<proteinExistence type="predicted"/>
<dbReference type="Proteomes" id="UP001207687">
    <property type="component" value="Unassembled WGS sequence"/>
</dbReference>
<evidence type="ECO:0000256" key="1">
    <source>
        <dbReference type="SAM" id="Phobius"/>
    </source>
</evidence>
<evidence type="ECO:0000313" key="2">
    <source>
        <dbReference type="EMBL" id="MCW2280169.1"/>
    </source>
</evidence>
<gene>
    <name evidence="2" type="ORF">M2256_000627</name>
</gene>
<sequence length="74" mass="8596">MKQKNLERIEALIILSFMVTGILFLWGLMADNFNMIGYQVINLVFLLGSISLTIFYVLRSKKNTKNKKDEKDKP</sequence>
<keyword evidence="1" id="KW-0812">Transmembrane</keyword>
<keyword evidence="1" id="KW-0472">Membrane</keyword>
<comment type="caution">
    <text evidence="2">The sequence shown here is derived from an EMBL/GenBank/DDBJ whole genome shotgun (WGS) entry which is preliminary data.</text>
</comment>
<evidence type="ECO:0000313" key="3">
    <source>
        <dbReference type="Proteomes" id="UP001207687"/>
    </source>
</evidence>